<dbReference type="EMBL" id="JAQFWP010000002">
    <property type="protein sequence ID" value="MDA2803256.1"/>
    <property type="molecule type" value="Genomic_DNA"/>
</dbReference>
<accession>A0ABT4TFY7</accession>
<dbReference type="PROSITE" id="PS00166">
    <property type="entry name" value="ENOYL_COA_HYDRATASE"/>
    <property type="match status" value="1"/>
</dbReference>
<evidence type="ECO:0000313" key="4">
    <source>
        <dbReference type="EMBL" id="MDA2803256.1"/>
    </source>
</evidence>
<dbReference type="InterPro" id="IPR001753">
    <property type="entry name" value="Enoyl-CoA_hydra/iso"/>
</dbReference>
<reference evidence="4" key="1">
    <citation type="submission" date="2023-01" db="EMBL/GenBank/DDBJ databases">
        <title>Draft genome sequence of Nocardiopsis sp. LSu2-4 isolated from halophytes.</title>
        <authorList>
            <person name="Duangmal K."/>
            <person name="Chantavorakit T."/>
        </authorList>
    </citation>
    <scope>NUCLEOTIDE SEQUENCE</scope>
    <source>
        <strain evidence="4">LSu2-4</strain>
    </source>
</reference>
<dbReference type="InterPro" id="IPR014748">
    <property type="entry name" value="Enoyl-CoA_hydra_C"/>
</dbReference>
<evidence type="ECO:0000256" key="2">
    <source>
        <dbReference type="ARBA" id="ARBA00023239"/>
    </source>
</evidence>
<comment type="similarity">
    <text evidence="1 3">Belongs to the enoyl-CoA hydratase/isomerase family.</text>
</comment>
<dbReference type="InterPro" id="IPR018376">
    <property type="entry name" value="Enoyl-CoA_hyd/isom_CS"/>
</dbReference>
<evidence type="ECO:0000313" key="5">
    <source>
        <dbReference type="Proteomes" id="UP001165685"/>
    </source>
</evidence>
<organism evidence="4 5">
    <name type="scientific">Nocardiopsis suaedae</name>
    <dbReference type="NCBI Taxonomy" id="3018444"/>
    <lineage>
        <taxon>Bacteria</taxon>
        <taxon>Bacillati</taxon>
        <taxon>Actinomycetota</taxon>
        <taxon>Actinomycetes</taxon>
        <taxon>Streptosporangiales</taxon>
        <taxon>Nocardiopsidaceae</taxon>
        <taxon>Nocardiopsis</taxon>
    </lineage>
</organism>
<evidence type="ECO:0000256" key="3">
    <source>
        <dbReference type="RuleBase" id="RU003707"/>
    </source>
</evidence>
<dbReference type="Gene3D" id="1.10.12.10">
    <property type="entry name" value="Lyase 2-enoyl-coa Hydratase, Chain A, domain 2"/>
    <property type="match status" value="1"/>
</dbReference>
<sequence length="253" mass="26956">MSDHVRLDVDGPVASLTFDRPSKRNAMTVEMWSSIPALLGKAADDASVRVLVLRGGAHFSAGADIGELAALRTPAAGRRFNEVTDAAEAAVASFPKPTIAAVRGFCIGGGCELAVACDMRVAARDARMAITPAKLGVVYTHRPTKRLADLVGPAWAKQILFTGEQLDADQALRIGLVNEVADDLDARVAELAGTIAERSQVTVRAVKAIVNRIQDGADDEDDEVRRLYDHGYASPDFAEGVAAFTEKRRPDFG</sequence>
<dbReference type="Proteomes" id="UP001165685">
    <property type="component" value="Unassembled WGS sequence"/>
</dbReference>
<name>A0ABT4TFY7_9ACTN</name>
<gene>
    <name evidence="4" type="ORF">O4U47_01925</name>
</gene>
<dbReference type="PANTHER" id="PTHR11941">
    <property type="entry name" value="ENOYL-COA HYDRATASE-RELATED"/>
    <property type="match status" value="1"/>
</dbReference>
<protein>
    <submittedName>
        <fullName evidence="4">Enoyl-CoA hydratase-related protein</fullName>
    </submittedName>
</protein>
<dbReference type="PANTHER" id="PTHR11941:SF127">
    <property type="entry name" value="ENOYL-COA HYDRATASE ECHA18 (ENOYL HYDRASE) (UNSATURATED ACYL-COA HYDRATASE) (CROTONASE)-RELATED"/>
    <property type="match status" value="1"/>
</dbReference>
<proteinExistence type="inferred from homology"/>
<dbReference type="Pfam" id="PF00378">
    <property type="entry name" value="ECH_1"/>
    <property type="match status" value="1"/>
</dbReference>
<evidence type="ECO:0000256" key="1">
    <source>
        <dbReference type="ARBA" id="ARBA00005254"/>
    </source>
</evidence>
<keyword evidence="2" id="KW-0456">Lyase</keyword>
<dbReference type="SUPFAM" id="SSF52096">
    <property type="entry name" value="ClpP/crotonase"/>
    <property type="match status" value="1"/>
</dbReference>
<dbReference type="CDD" id="cd06558">
    <property type="entry name" value="crotonase-like"/>
    <property type="match status" value="1"/>
</dbReference>
<keyword evidence="5" id="KW-1185">Reference proteome</keyword>
<comment type="caution">
    <text evidence="4">The sequence shown here is derived from an EMBL/GenBank/DDBJ whole genome shotgun (WGS) entry which is preliminary data.</text>
</comment>
<dbReference type="InterPro" id="IPR029045">
    <property type="entry name" value="ClpP/crotonase-like_dom_sf"/>
</dbReference>
<dbReference type="RefSeq" id="WP_270675541.1">
    <property type="nucleotide sequence ID" value="NZ_JAQFWP010000002.1"/>
</dbReference>
<dbReference type="Gene3D" id="3.90.226.10">
    <property type="entry name" value="2-enoyl-CoA Hydratase, Chain A, domain 1"/>
    <property type="match status" value="1"/>
</dbReference>